<keyword evidence="3" id="KW-1185">Reference proteome</keyword>
<keyword evidence="1" id="KW-1133">Transmembrane helix</keyword>
<gene>
    <name evidence="2" type="ORF">ICJ83_00345</name>
</gene>
<protein>
    <submittedName>
        <fullName evidence="2">DUF1361 domain-containing protein</fullName>
    </submittedName>
</protein>
<dbReference type="Pfam" id="PF07099">
    <property type="entry name" value="DUF1361"/>
    <property type="match status" value="1"/>
</dbReference>
<keyword evidence="1" id="KW-0472">Membrane</keyword>
<keyword evidence="1" id="KW-0812">Transmembrane</keyword>
<proteinExistence type="predicted"/>
<name>A0A8J6Q0X7_9FLAO</name>
<organism evidence="2 3">
    <name type="scientific">Aestuariibaculum sediminum</name>
    <dbReference type="NCBI Taxonomy" id="2770637"/>
    <lineage>
        <taxon>Bacteria</taxon>
        <taxon>Pseudomonadati</taxon>
        <taxon>Bacteroidota</taxon>
        <taxon>Flavobacteriia</taxon>
        <taxon>Flavobacteriales</taxon>
        <taxon>Flavobacteriaceae</taxon>
    </lineage>
</organism>
<evidence type="ECO:0000313" key="2">
    <source>
        <dbReference type="EMBL" id="MBD0830569.1"/>
    </source>
</evidence>
<feature type="transmembrane region" description="Helical" evidence="1">
    <location>
        <begin position="109"/>
        <end position="127"/>
    </location>
</feature>
<dbReference type="InterPro" id="IPR009793">
    <property type="entry name" value="DUF1361"/>
</dbReference>
<dbReference type="EMBL" id="JACVXB010000001">
    <property type="protein sequence ID" value="MBD0830569.1"/>
    <property type="molecule type" value="Genomic_DNA"/>
</dbReference>
<feature type="transmembrane region" description="Helical" evidence="1">
    <location>
        <begin position="71"/>
        <end position="97"/>
    </location>
</feature>
<dbReference type="AlphaFoldDB" id="A0A8J6Q0X7"/>
<reference evidence="2 3" key="1">
    <citation type="submission" date="2020-09" db="EMBL/GenBank/DDBJ databases">
        <title>TT11 complete genome.</title>
        <authorList>
            <person name="Wu Z."/>
        </authorList>
    </citation>
    <scope>NUCLEOTIDE SEQUENCE [LARGE SCALE GENOMIC DNA]</scope>
    <source>
        <strain evidence="2 3">TT11</strain>
    </source>
</reference>
<dbReference type="Proteomes" id="UP000600588">
    <property type="component" value="Unassembled WGS sequence"/>
</dbReference>
<feature type="transmembrane region" description="Helical" evidence="1">
    <location>
        <begin position="38"/>
        <end position="59"/>
    </location>
</feature>
<feature type="transmembrane region" description="Helical" evidence="1">
    <location>
        <begin position="162"/>
        <end position="179"/>
    </location>
</feature>
<evidence type="ECO:0000313" key="3">
    <source>
        <dbReference type="Proteomes" id="UP000600588"/>
    </source>
</evidence>
<accession>A0A8J6Q0X7</accession>
<sequence>MKLNLSFFYLFLVWNLFLAVIPFVITSYLLTKPNLNRIVFYISFCLWLAFLPNAPYIITDFLHLRLGNLNLLWLDVLMLSSFSLNGLLLFVLSVNDMETLLSKHFRKKIASCIIAITFPLTAFGMYLGRFLRYNSWEIIQYPTALFEDIFDTISNPDLHIDAWLFTLLFGLFLSALYRLHSLFYKSN</sequence>
<comment type="caution">
    <text evidence="2">The sequence shown here is derived from an EMBL/GenBank/DDBJ whole genome shotgun (WGS) entry which is preliminary data.</text>
</comment>
<feature type="transmembrane region" description="Helical" evidence="1">
    <location>
        <begin position="6"/>
        <end position="31"/>
    </location>
</feature>
<evidence type="ECO:0000256" key="1">
    <source>
        <dbReference type="SAM" id="Phobius"/>
    </source>
</evidence>
<dbReference type="RefSeq" id="WP_188228383.1">
    <property type="nucleotide sequence ID" value="NZ_JACVXB010000001.1"/>
</dbReference>